<dbReference type="EMBL" id="CP035704">
    <property type="protein sequence ID" value="QBB70132.1"/>
    <property type="molecule type" value="Genomic_DNA"/>
</dbReference>
<evidence type="ECO:0000313" key="2">
    <source>
        <dbReference type="EMBL" id="QBB70132.1"/>
    </source>
</evidence>
<evidence type="ECO:0000313" key="3">
    <source>
        <dbReference type="Proteomes" id="UP000291562"/>
    </source>
</evidence>
<dbReference type="OrthoDB" id="8431581at2"/>
<dbReference type="AlphaFoldDB" id="A0A411HHX1"/>
<evidence type="ECO:0008006" key="4">
    <source>
        <dbReference type="Google" id="ProtNLM"/>
    </source>
</evidence>
<accession>A0A411HHX1</accession>
<gene>
    <name evidence="2" type="ORF">ELE36_06990</name>
</gene>
<keyword evidence="1" id="KW-0732">Signal</keyword>
<protein>
    <recommendedName>
        <fullName evidence="4">MAM domain-containing protein</fullName>
    </recommendedName>
</protein>
<dbReference type="KEGG" id="xbc:ELE36_06990"/>
<organism evidence="2 3">
    <name type="scientific">Pseudolysobacter antarcticus</name>
    <dbReference type="NCBI Taxonomy" id="2511995"/>
    <lineage>
        <taxon>Bacteria</taxon>
        <taxon>Pseudomonadati</taxon>
        <taxon>Pseudomonadota</taxon>
        <taxon>Gammaproteobacteria</taxon>
        <taxon>Lysobacterales</taxon>
        <taxon>Rhodanobacteraceae</taxon>
        <taxon>Pseudolysobacter</taxon>
    </lineage>
</organism>
<evidence type="ECO:0000256" key="1">
    <source>
        <dbReference type="SAM" id="SignalP"/>
    </source>
</evidence>
<reference evidence="2 3" key="1">
    <citation type="submission" date="2019-01" db="EMBL/GenBank/DDBJ databases">
        <title>Pseudolysobacter antarctica gen. nov., sp. nov., isolated from Fildes Peninsula, Antarctica.</title>
        <authorList>
            <person name="Wei Z."/>
            <person name="Peng F."/>
        </authorList>
    </citation>
    <scope>NUCLEOTIDE SEQUENCE [LARGE SCALE GENOMIC DNA]</scope>
    <source>
        <strain evidence="2 3">AQ6-296</strain>
    </source>
</reference>
<name>A0A411HHX1_9GAMM</name>
<proteinExistence type="predicted"/>
<feature type="signal peptide" evidence="1">
    <location>
        <begin position="1"/>
        <end position="25"/>
    </location>
</feature>
<dbReference type="Proteomes" id="UP000291562">
    <property type="component" value="Chromosome"/>
</dbReference>
<feature type="chain" id="PRO_5019469760" description="MAM domain-containing protein" evidence="1">
    <location>
        <begin position="26"/>
        <end position="688"/>
    </location>
</feature>
<keyword evidence="3" id="KW-1185">Reference proteome</keyword>
<dbReference type="RefSeq" id="WP_129832391.1">
    <property type="nucleotide sequence ID" value="NZ_CP035704.1"/>
</dbReference>
<sequence>MKRFCKLSRYSIAIALFGISAHAQATDFSIYTDTLQNSFEDYSYGGGSNFTATTPLHSGTNSIAFTGNNFNAVSFDHETQALNTAQYPLLHFWVHGGSSGGQHVRLDLQLNNSLVANAVLDSYVSGGAIGANAWREVTVNFTQPPLSYSGGFDRIDLQSDVSGAQPVLYLDDVALQTAVVDHIFSNNFESTVIAPASNGMLIEHDVTVAAMVSDRFTWRDSGNKPRVAVLAHNDGQSGPNAGTYQNRGGALREFRYQLPDNSTRIADVTTYGNGGYGGFGYVVSHSKNQFCNGDDSPLGYSIPGAFQRVFEGRHHAIFRFTQNYTHNCSPAGPAQTILVPVTIDWVFSTGHDHPLWAITHDMSAVAANYLEDDSRAPYGELNIDGDGSTDIDGVAWGDRYKFTSTTAPVTLNSAWTWNTPNTVPYVKLWLVTNNATMGVVQSQNIVQQDAGGYFNVTAMWNKTSVTVGANCQGATYKMPCIDYWPYQSINFNLGPSTSNNNSRLAWGTEYGFLGQSSYHIHGSTYWGGPLPDATQPGWPKKSYSTYVVLGTHSSAPVEAQVAQVETVQGISMTAAIGTVVSSGPAGVNRSDTVAYAPAGYNAVRGALALAAVGNQLDANIAVATGTLKKPLLIVSNYSGAYPTTVRLNGTVLVIDQDYFPSMRSDAQELWITLNSDFSGASNHLEILP</sequence>